<evidence type="ECO:0000313" key="4">
    <source>
        <dbReference type="Proteomes" id="UP000236291"/>
    </source>
</evidence>
<feature type="compositionally biased region" description="Basic and acidic residues" evidence="1">
    <location>
        <begin position="1"/>
        <end position="10"/>
    </location>
</feature>
<comment type="caution">
    <text evidence="3">The sequence shown here is derived from an EMBL/GenBank/DDBJ whole genome shotgun (WGS) entry which is preliminary data.</text>
</comment>
<evidence type="ECO:0000256" key="1">
    <source>
        <dbReference type="SAM" id="MobiDB-lite"/>
    </source>
</evidence>
<evidence type="ECO:0000313" key="3">
    <source>
        <dbReference type="EMBL" id="PNX66193.1"/>
    </source>
</evidence>
<protein>
    <submittedName>
        <fullName evidence="3">Uncharacterized protein</fullName>
    </submittedName>
</protein>
<evidence type="ECO:0000313" key="2">
    <source>
        <dbReference type="EMBL" id="PNX55902.1"/>
    </source>
</evidence>
<gene>
    <name evidence="2" type="ORF">L195_g049535</name>
    <name evidence="3" type="ORF">L195_g054955</name>
</gene>
<feature type="region of interest" description="Disordered" evidence="1">
    <location>
        <begin position="1"/>
        <end position="21"/>
    </location>
</feature>
<proteinExistence type="predicted"/>
<dbReference type="Proteomes" id="UP000236291">
    <property type="component" value="Unassembled WGS sequence"/>
</dbReference>
<accession>A0A2K3KIV6</accession>
<reference evidence="3 4" key="2">
    <citation type="journal article" date="2017" name="Front. Plant Sci.">
        <title>Gene Classification and Mining of Molecular Markers Useful in Red Clover (Trifolium pratense) Breeding.</title>
        <authorList>
            <person name="Istvanek J."/>
            <person name="Dluhosova J."/>
            <person name="Dluhos P."/>
            <person name="Patkova L."/>
            <person name="Nedelnik J."/>
            <person name="Repkova J."/>
        </authorList>
    </citation>
    <scope>NUCLEOTIDE SEQUENCE [LARGE SCALE GENOMIC DNA]</scope>
    <source>
        <strain evidence="4">cv. Tatra</strain>
        <tissue evidence="3">Young leaves</tissue>
    </source>
</reference>
<name>A0A2K3KIV6_TRIPR</name>
<organism evidence="3 4">
    <name type="scientific">Trifolium pratense</name>
    <name type="common">Red clover</name>
    <dbReference type="NCBI Taxonomy" id="57577"/>
    <lineage>
        <taxon>Eukaryota</taxon>
        <taxon>Viridiplantae</taxon>
        <taxon>Streptophyta</taxon>
        <taxon>Embryophyta</taxon>
        <taxon>Tracheophyta</taxon>
        <taxon>Spermatophyta</taxon>
        <taxon>Magnoliopsida</taxon>
        <taxon>eudicotyledons</taxon>
        <taxon>Gunneridae</taxon>
        <taxon>Pentapetalae</taxon>
        <taxon>rosids</taxon>
        <taxon>fabids</taxon>
        <taxon>Fabales</taxon>
        <taxon>Fabaceae</taxon>
        <taxon>Papilionoideae</taxon>
        <taxon>50 kb inversion clade</taxon>
        <taxon>NPAAA clade</taxon>
        <taxon>Hologalegina</taxon>
        <taxon>IRL clade</taxon>
        <taxon>Trifolieae</taxon>
        <taxon>Trifolium</taxon>
    </lineage>
</organism>
<dbReference type="EMBL" id="ASHM01098161">
    <property type="protein sequence ID" value="PNX66193.1"/>
    <property type="molecule type" value="Genomic_DNA"/>
</dbReference>
<dbReference type="AlphaFoldDB" id="A0A2K3KIV6"/>
<sequence length="50" mass="5736">MGRWRHKEDTTMASCGGCENSGERHCNEHRGKMSAIFSRTERDVIPAERD</sequence>
<reference evidence="3 4" key="1">
    <citation type="journal article" date="2014" name="Am. J. Bot.">
        <title>Genome assembly and annotation for red clover (Trifolium pratense; Fabaceae).</title>
        <authorList>
            <person name="Istvanek J."/>
            <person name="Jaros M."/>
            <person name="Krenek A."/>
            <person name="Repkova J."/>
        </authorList>
    </citation>
    <scope>NUCLEOTIDE SEQUENCE [LARGE SCALE GENOMIC DNA]</scope>
    <source>
        <strain evidence="4">cv. Tatra</strain>
        <tissue evidence="3">Young leaves</tissue>
    </source>
</reference>
<dbReference type="EMBL" id="ASHM01073268">
    <property type="protein sequence ID" value="PNX55902.1"/>
    <property type="molecule type" value="Genomic_DNA"/>
</dbReference>